<comment type="subcellular location">
    <subcellularLocation>
        <location evidence="6">Cell membrane</location>
        <topology evidence="6">Multi-pass membrane protein</topology>
    </subcellularLocation>
    <subcellularLocation>
        <location evidence="1">Membrane</location>
        <topology evidence="1">Multi-pass membrane protein</topology>
    </subcellularLocation>
</comment>
<dbReference type="AlphaFoldDB" id="Q2SG52"/>
<feature type="transmembrane region" description="Helical" evidence="6">
    <location>
        <begin position="108"/>
        <end position="130"/>
    </location>
</feature>
<dbReference type="PANTHER" id="PTHR31154:SF4">
    <property type="entry name" value="MEMBRANE TRANSPORTER PROTEIN"/>
    <property type="match status" value="1"/>
</dbReference>
<keyword evidence="6" id="KW-1003">Cell membrane</keyword>
<dbReference type="RefSeq" id="WP_011397440.1">
    <property type="nucleotide sequence ID" value="NC_007645.1"/>
</dbReference>
<evidence type="ECO:0000256" key="4">
    <source>
        <dbReference type="ARBA" id="ARBA00022989"/>
    </source>
</evidence>
<keyword evidence="3 6" id="KW-0812">Transmembrane</keyword>
<keyword evidence="8" id="KW-1185">Reference proteome</keyword>
<dbReference type="InterPro" id="IPR002781">
    <property type="entry name" value="TM_pro_TauE-like"/>
</dbReference>
<proteinExistence type="inferred from homology"/>
<dbReference type="Pfam" id="PF01925">
    <property type="entry name" value="TauE"/>
    <property type="match status" value="1"/>
</dbReference>
<evidence type="ECO:0000313" key="7">
    <source>
        <dbReference type="EMBL" id="ABC30372.1"/>
    </source>
</evidence>
<feature type="transmembrane region" description="Helical" evidence="6">
    <location>
        <begin position="216"/>
        <end position="238"/>
    </location>
</feature>
<feature type="transmembrane region" description="Helical" evidence="6">
    <location>
        <begin position="176"/>
        <end position="209"/>
    </location>
</feature>
<comment type="caution">
    <text evidence="6">Lacks conserved residue(s) required for the propagation of feature annotation.</text>
</comment>
<reference evidence="7 8" key="1">
    <citation type="journal article" date="2005" name="Nucleic Acids Res.">
        <title>Genomic blueprint of Hahella chejuensis, a marine microbe producing an algicidal agent.</title>
        <authorList>
            <person name="Jeong H."/>
            <person name="Yim J.H."/>
            <person name="Lee C."/>
            <person name="Choi S.-H."/>
            <person name="Park Y.K."/>
            <person name="Yoon S.H."/>
            <person name="Hur C.-G."/>
            <person name="Kang H.-Y."/>
            <person name="Kim D."/>
            <person name="Lee H.H."/>
            <person name="Park K.H."/>
            <person name="Park S.-H."/>
            <person name="Park H.-S."/>
            <person name="Lee H.K."/>
            <person name="Oh T.K."/>
            <person name="Kim J.F."/>
        </authorList>
    </citation>
    <scope>NUCLEOTIDE SEQUENCE [LARGE SCALE GENOMIC DNA]</scope>
    <source>
        <strain evidence="7 8">KCTC 2396</strain>
    </source>
</reference>
<evidence type="ECO:0000256" key="1">
    <source>
        <dbReference type="ARBA" id="ARBA00004141"/>
    </source>
</evidence>
<evidence type="ECO:0000256" key="6">
    <source>
        <dbReference type="RuleBase" id="RU363041"/>
    </source>
</evidence>
<comment type="similarity">
    <text evidence="2 6">Belongs to the 4-toluene sulfonate uptake permease (TSUP) (TC 2.A.102) family.</text>
</comment>
<gene>
    <name evidence="7" type="ordered locus">HCH_03632</name>
</gene>
<feature type="transmembrane region" description="Helical" evidence="6">
    <location>
        <begin position="297"/>
        <end position="318"/>
    </location>
</feature>
<dbReference type="OrthoDB" id="128686at2"/>
<feature type="transmembrane region" description="Helical" evidence="6">
    <location>
        <begin position="84"/>
        <end position="102"/>
    </location>
</feature>
<dbReference type="KEGG" id="hch:HCH_03632"/>
<evidence type="ECO:0000256" key="3">
    <source>
        <dbReference type="ARBA" id="ARBA00022692"/>
    </source>
</evidence>
<protein>
    <recommendedName>
        <fullName evidence="6">Probable membrane transporter protein</fullName>
    </recommendedName>
</protein>
<feature type="transmembrane region" description="Helical" evidence="6">
    <location>
        <begin position="137"/>
        <end position="156"/>
    </location>
</feature>
<dbReference type="EMBL" id="CP000155">
    <property type="protein sequence ID" value="ABC30372.1"/>
    <property type="molecule type" value="Genomic_DNA"/>
</dbReference>
<evidence type="ECO:0000313" key="8">
    <source>
        <dbReference type="Proteomes" id="UP000000238"/>
    </source>
</evidence>
<dbReference type="eggNOG" id="COG0730">
    <property type="taxonomic scope" value="Bacteria"/>
</dbReference>
<feature type="transmembrane region" description="Helical" evidence="6">
    <location>
        <begin position="250"/>
        <end position="268"/>
    </location>
</feature>
<dbReference type="HOGENOM" id="CLU_059445_0_0_6"/>
<dbReference type="STRING" id="349521.HCH_03632"/>
<organism evidence="7 8">
    <name type="scientific">Hahella chejuensis (strain KCTC 2396)</name>
    <dbReference type="NCBI Taxonomy" id="349521"/>
    <lineage>
        <taxon>Bacteria</taxon>
        <taxon>Pseudomonadati</taxon>
        <taxon>Pseudomonadota</taxon>
        <taxon>Gammaproteobacteria</taxon>
        <taxon>Oceanospirillales</taxon>
        <taxon>Hahellaceae</taxon>
        <taxon>Hahella</taxon>
    </lineage>
</organism>
<keyword evidence="5 6" id="KW-0472">Membrane</keyword>
<keyword evidence="4 6" id="KW-1133">Transmembrane helix</keyword>
<name>Q2SG52_HAHCH</name>
<feature type="transmembrane region" description="Helical" evidence="6">
    <location>
        <begin position="275"/>
        <end position="291"/>
    </location>
</feature>
<accession>Q2SG52</accession>
<dbReference type="PANTHER" id="PTHR31154">
    <property type="entry name" value="MEMBRANE TRANSPORTER PROTEIN"/>
    <property type="match status" value="1"/>
</dbReference>
<feature type="transmembrane region" description="Helical" evidence="6">
    <location>
        <begin position="44"/>
        <end position="72"/>
    </location>
</feature>
<dbReference type="Proteomes" id="UP000000238">
    <property type="component" value="Chromosome"/>
</dbReference>
<feature type="transmembrane region" description="Helical" evidence="6">
    <location>
        <begin position="12"/>
        <end position="32"/>
    </location>
</feature>
<dbReference type="GO" id="GO:0005886">
    <property type="term" value="C:plasma membrane"/>
    <property type="evidence" value="ECO:0007669"/>
    <property type="project" value="UniProtKB-SubCell"/>
</dbReference>
<evidence type="ECO:0000256" key="5">
    <source>
        <dbReference type="ARBA" id="ARBA00023136"/>
    </source>
</evidence>
<sequence length="374" mass="40116">MTIQAPRKKFIWVWLLWLVGFYSVWAFLVFGLGQWEAVTEHWPIALAMALGSYAAGSTPMGGGTIGFPVLVLLFDMPATLGRDFSFAVQAIGMTSASIFILARRQPLAWSMLFGAMFGALIGTPLGIFFIAPYVPGLLIKVVFAVIWASFGILHLYRIREIAGHSGMTEFDEHWDFRVGVMLGLCAGASVASVTGVGIDMVIYSALVLLCRADLKIAIPTSVVIMAFTSVLGVVVKNLSTGMQPGVYENWLAAAPIVALGAPLGAYIVDLIGRKPTLLFVAVLCVGQFIWTCSVERHTLGVAGVLMAVGAVGVCLYGFERLRAWGAVLVGEAKEKQAAKTRLAYLAEMSGQSLSQNPYPSQGRTVKQVEAADLS</sequence>
<evidence type="ECO:0000256" key="2">
    <source>
        <dbReference type="ARBA" id="ARBA00009142"/>
    </source>
</evidence>